<gene>
    <name evidence="3" type="ORF">P171DRAFT_492622</name>
</gene>
<evidence type="ECO:0000256" key="1">
    <source>
        <dbReference type="ARBA" id="ARBA00007017"/>
    </source>
</evidence>
<dbReference type="Pfam" id="PF09724">
    <property type="entry name" value="Dcc1"/>
    <property type="match status" value="1"/>
</dbReference>
<protein>
    <recommendedName>
        <fullName evidence="5">Sister chromatid cohesion protein Dcc1</fullName>
    </recommendedName>
</protein>
<comment type="caution">
    <text evidence="3">The sequence shown here is derived from an EMBL/GenBank/DDBJ whole genome shotgun (WGS) entry which is preliminary data.</text>
</comment>
<dbReference type="GO" id="GO:0006260">
    <property type="term" value="P:DNA replication"/>
    <property type="evidence" value="ECO:0007669"/>
    <property type="project" value="UniProtKB-KW"/>
</dbReference>
<dbReference type="Proteomes" id="UP000799764">
    <property type="component" value="Unassembled WGS sequence"/>
</dbReference>
<sequence length="343" mass="36500">MAAQQDEGGVPFAVAHDFQTFRLLELPAELVQLLEAPNPPPLSIKSLPPPASNRPSAQPAYAVLCTPSKSFHIRQVQTSNSVFVTQPTLDAHGNDVPTPTTCAIAACTATLELHPVDASAVASLEDALPLYDIISGEVDATHNGKSKAAVFADIPLSNGQCEQGWTEIVAFETSGSSYRPSVNTLRQVWSSINAAALAEGMKLDSQFLGYDLAELVREEGYPASLAQAVFGHLASAGQDTSGQWSCLDRRKVVSFVGRTLLQAKQGSAGHSIADFVEEWKDSLPEAWRGDADLMAIDGAYDNPTSTTIVARGNAASATAESVLPKATAAKGKWHERFAKTRKK</sequence>
<dbReference type="GO" id="GO:0000785">
    <property type="term" value="C:chromatin"/>
    <property type="evidence" value="ECO:0007669"/>
    <property type="project" value="TreeGrafter"/>
</dbReference>
<dbReference type="GO" id="GO:0000775">
    <property type="term" value="C:chromosome, centromeric region"/>
    <property type="evidence" value="ECO:0007669"/>
    <property type="project" value="TreeGrafter"/>
</dbReference>
<keyword evidence="2" id="KW-0235">DNA replication</keyword>
<reference evidence="3" key="1">
    <citation type="journal article" date="2020" name="Stud. Mycol.">
        <title>101 Dothideomycetes genomes: a test case for predicting lifestyles and emergence of pathogens.</title>
        <authorList>
            <person name="Haridas S."/>
            <person name="Albert R."/>
            <person name="Binder M."/>
            <person name="Bloem J."/>
            <person name="Labutti K."/>
            <person name="Salamov A."/>
            <person name="Andreopoulos B."/>
            <person name="Baker S."/>
            <person name="Barry K."/>
            <person name="Bills G."/>
            <person name="Bluhm B."/>
            <person name="Cannon C."/>
            <person name="Castanera R."/>
            <person name="Culley D."/>
            <person name="Daum C."/>
            <person name="Ezra D."/>
            <person name="Gonzalez J."/>
            <person name="Henrissat B."/>
            <person name="Kuo A."/>
            <person name="Liang C."/>
            <person name="Lipzen A."/>
            <person name="Lutzoni F."/>
            <person name="Magnuson J."/>
            <person name="Mondo S."/>
            <person name="Nolan M."/>
            <person name="Ohm R."/>
            <person name="Pangilinan J."/>
            <person name="Park H.-J."/>
            <person name="Ramirez L."/>
            <person name="Alfaro M."/>
            <person name="Sun H."/>
            <person name="Tritt A."/>
            <person name="Yoshinaga Y."/>
            <person name="Zwiers L.-H."/>
            <person name="Turgeon B."/>
            <person name="Goodwin S."/>
            <person name="Spatafora J."/>
            <person name="Crous P."/>
            <person name="Grigoriev I."/>
        </authorList>
    </citation>
    <scope>NUCLEOTIDE SEQUENCE</scope>
    <source>
        <strain evidence="3">CBS 690.94</strain>
    </source>
</reference>
<dbReference type="GO" id="GO:0031390">
    <property type="term" value="C:Ctf18 RFC-like complex"/>
    <property type="evidence" value="ECO:0007669"/>
    <property type="project" value="InterPro"/>
</dbReference>
<evidence type="ECO:0008006" key="5">
    <source>
        <dbReference type="Google" id="ProtNLM"/>
    </source>
</evidence>
<dbReference type="PANTHER" id="PTHR13395:SF6">
    <property type="entry name" value="SISTER CHROMATID COHESION PROTEIN DCC1"/>
    <property type="match status" value="1"/>
</dbReference>
<dbReference type="OrthoDB" id="5199543at2759"/>
<accession>A0A9P4PYS3</accession>
<name>A0A9P4PYS3_9PLEO</name>
<evidence type="ECO:0000313" key="4">
    <source>
        <dbReference type="Proteomes" id="UP000799764"/>
    </source>
</evidence>
<organism evidence="3 4">
    <name type="scientific">Karstenula rhodostoma CBS 690.94</name>
    <dbReference type="NCBI Taxonomy" id="1392251"/>
    <lineage>
        <taxon>Eukaryota</taxon>
        <taxon>Fungi</taxon>
        <taxon>Dikarya</taxon>
        <taxon>Ascomycota</taxon>
        <taxon>Pezizomycotina</taxon>
        <taxon>Dothideomycetes</taxon>
        <taxon>Pleosporomycetidae</taxon>
        <taxon>Pleosporales</taxon>
        <taxon>Massarineae</taxon>
        <taxon>Didymosphaeriaceae</taxon>
        <taxon>Karstenula</taxon>
    </lineage>
</organism>
<dbReference type="PANTHER" id="PTHR13395">
    <property type="entry name" value="SISTER CHROMATID COHESION PROTEIN DCC1-RELATED"/>
    <property type="match status" value="1"/>
</dbReference>
<comment type="similarity">
    <text evidence="1">Belongs to the DCC1 family.</text>
</comment>
<dbReference type="GO" id="GO:0034088">
    <property type="term" value="P:maintenance of mitotic sister chromatid cohesion"/>
    <property type="evidence" value="ECO:0007669"/>
    <property type="project" value="TreeGrafter"/>
</dbReference>
<dbReference type="EMBL" id="MU001492">
    <property type="protein sequence ID" value="KAF2451334.1"/>
    <property type="molecule type" value="Genomic_DNA"/>
</dbReference>
<dbReference type="InterPro" id="IPR019128">
    <property type="entry name" value="Dcc1"/>
</dbReference>
<proteinExistence type="inferred from homology"/>
<keyword evidence="4" id="KW-1185">Reference proteome</keyword>
<evidence type="ECO:0000313" key="3">
    <source>
        <dbReference type="EMBL" id="KAF2451334.1"/>
    </source>
</evidence>
<evidence type="ECO:0000256" key="2">
    <source>
        <dbReference type="ARBA" id="ARBA00022705"/>
    </source>
</evidence>
<dbReference type="AlphaFoldDB" id="A0A9P4PYS3"/>